<evidence type="ECO:0000256" key="4">
    <source>
        <dbReference type="PROSITE-ProRule" id="PRU00409"/>
    </source>
</evidence>
<sequence length="378" mass="43589">MKGVKNMTRKVLILGAGNAQYDAIKYCKEKGFEVYGCSYTDTDKSIPLLDHFEKINIIDVDEVKEYAIKINADIVYSVGSDVAMPTACKVSEQLNLPYFVSSETAIICNNKQQMRDYLGSDFEGNVHYFVSSNKDDLSEETLNFFPMMMKPVDSQGQRGVRLVSNMDEVLEEYDESMSHSKSKKIIFEEYLNGPEISVNAYVYEKELKFFLVSDRVSFEEYPGGIIKEHHLPTKESPVVVERIRALVERVVNKLNIENGPVYFQIKIVNDVPYVIEVTPRLDGCHMWNVIKEYCGFDLLDATFQHLLGNEQLAFCMKEKEGKFKLVFTCEKPNTAFDRSKYIIPDKCCYLRWYYENGDNVRVLNGFMEKGGYYIEEVK</sequence>
<protein>
    <submittedName>
        <fullName evidence="6">ATP-grasp domain-containing protein</fullName>
    </submittedName>
</protein>
<dbReference type="InterPro" id="IPR011761">
    <property type="entry name" value="ATP-grasp"/>
</dbReference>
<dbReference type="PANTHER" id="PTHR43585">
    <property type="entry name" value="FUMIPYRROLE BIOSYNTHESIS PROTEIN C"/>
    <property type="match status" value="1"/>
</dbReference>
<dbReference type="Gene3D" id="3.40.50.20">
    <property type="match status" value="1"/>
</dbReference>
<evidence type="ECO:0000256" key="3">
    <source>
        <dbReference type="ARBA" id="ARBA00022840"/>
    </source>
</evidence>
<keyword evidence="1" id="KW-0436">Ligase</keyword>
<keyword evidence="2 4" id="KW-0547">Nucleotide-binding</keyword>
<evidence type="ECO:0000313" key="7">
    <source>
        <dbReference type="Proteomes" id="UP000503330"/>
    </source>
</evidence>
<dbReference type="AlphaFoldDB" id="A0AAP9SH53"/>
<accession>A0AAP9SH53</accession>
<feature type="domain" description="ATP-grasp" evidence="5">
    <location>
        <begin position="115"/>
        <end position="307"/>
    </location>
</feature>
<dbReference type="GO" id="GO:0016874">
    <property type="term" value="F:ligase activity"/>
    <property type="evidence" value="ECO:0007669"/>
    <property type="project" value="UniProtKB-KW"/>
</dbReference>
<evidence type="ECO:0000259" key="5">
    <source>
        <dbReference type="PROSITE" id="PS50975"/>
    </source>
</evidence>
<organism evidence="6 7">
    <name type="scientific">Clostridium innocuum</name>
    <dbReference type="NCBI Taxonomy" id="1522"/>
    <lineage>
        <taxon>Bacteria</taxon>
        <taxon>Bacillati</taxon>
        <taxon>Bacillota</taxon>
        <taxon>Clostridia</taxon>
        <taxon>Eubacteriales</taxon>
        <taxon>Clostridiaceae</taxon>
        <taxon>Clostridium</taxon>
    </lineage>
</organism>
<dbReference type="Proteomes" id="UP000503330">
    <property type="component" value="Chromosome"/>
</dbReference>
<dbReference type="SUPFAM" id="SSF56059">
    <property type="entry name" value="Glutathione synthetase ATP-binding domain-like"/>
    <property type="match status" value="1"/>
</dbReference>
<dbReference type="PANTHER" id="PTHR43585:SF2">
    <property type="entry name" value="ATP-GRASP ENZYME FSQD"/>
    <property type="match status" value="1"/>
</dbReference>
<dbReference type="GO" id="GO:0005524">
    <property type="term" value="F:ATP binding"/>
    <property type="evidence" value="ECO:0007669"/>
    <property type="project" value="UniProtKB-UniRule"/>
</dbReference>
<name>A0AAP9SH53_CLOIN</name>
<dbReference type="Pfam" id="PF13535">
    <property type="entry name" value="ATP-grasp_4"/>
    <property type="match status" value="1"/>
</dbReference>
<gene>
    <name evidence="6" type="ORF">G4D54_20865</name>
</gene>
<evidence type="ECO:0000313" key="6">
    <source>
        <dbReference type="EMBL" id="QJA04711.1"/>
    </source>
</evidence>
<keyword evidence="3 4" id="KW-0067">ATP-binding</keyword>
<evidence type="ECO:0000256" key="1">
    <source>
        <dbReference type="ARBA" id="ARBA00022598"/>
    </source>
</evidence>
<dbReference type="Gene3D" id="3.30.470.20">
    <property type="entry name" value="ATP-grasp fold, B domain"/>
    <property type="match status" value="1"/>
</dbReference>
<proteinExistence type="predicted"/>
<evidence type="ECO:0000256" key="2">
    <source>
        <dbReference type="ARBA" id="ARBA00022741"/>
    </source>
</evidence>
<dbReference type="InterPro" id="IPR052032">
    <property type="entry name" value="ATP-dep_AA_Ligase"/>
</dbReference>
<dbReference type="GO" id="GO:0046872">
    <property type="term" value="F:metal ion binding"/>
    <property type="evidence" value="ECO:0007669"/>
    <property type="project" value="InterPro"/>
</dbReference>
<dbReference type="PROSITE" id="PS50975">
    <property type="entry name" value="ATP_GRASP"/>
    <property type="match status" value="1"/>
</dbReference>
<reference evidence="6 7" key="1">
    <citation type="submission" date="2020-02" db="EMBL/GenBank/DDBJ databases">
        <authorList>
            <person name="Kociolek L.K."/>
            <person name="Ozer E.A."/>
        </authorList>
    </citation>
    <scope>NUCLEOTIDE SEQUENCE [LARGE SCALE GENOMIC DNA]</scope>
    <source>
        <strain evidence="6 7">ATCC 14501</strain>
    </source>
</reference>
<dbReference type="EMBL" id="CP048838">
    <property type="protein sequence ID" value="QJA04711.1"/>
    <property type="molecule type" value="Genomic_DNA"/>
</dbReference>